<dbReference type="Proteomes" id="UP000218418">
    <property type="component" value="Chromosome"/>
</dbReference>
<evidence type="ECO:0000256" key="4">
    <source>
        <dbReference type="ARBA" id="ARBA00011738"/>
    </source>
</evidence>
<dbReference type="InterPro" id="IPR039356">
    <property type="entry name" value="YfbR/HDDC2"/>
</dbReference>
<comment type="cofactor">
    <cofactor evidence="2">
        <name>Mn(2+)</name>
        <dbReference type="ChEBI" id="CHEBI:29035"/>
    </cofactor>
</comment>
<proteinExistence type="predicted"/>
<comment type="catalytic activity">
    <reaction evidence="1">
        <text>a 2'-deoxyribonucleoside 5'-phosphate + H2O = a 2'-deoxyribonucleoside + phosphate</text>
        <dbReference type="Rhea" id="RHEA:36167"/>
        <dbReference type="ChEBI" id="CHEBI:15377"/>
        <dbReference type="ChEBI" id="CHEBI:18274"/>
        <dbReference type="ChEBI" id="CHEBI:43474"/>
        <dbReference type="ChEBI" id="CHEBI:65317"/>
        <dbReference type="EC" id="3.1.3.89"/>
    </reaction>
</comment>
<evidence type="ECO:0000256" key="1">
    <source>
        <dbReference type="ARBA" id="ARBA00001638"/>
    </source>
</evidence>
<feature type="domain" description="HD/PDEase" evidence="8">
    <location>
        <begin position="47"/>
        <end position="163"/>
    </location>
</feature>
<comment type="subunit">
    <text evidence="4">Homodimer.</text>
</comment>
<name>A0A1Z4LHT8_9CYAN</name>
<dbReference type="Pfam" id="PF13023">
    <property type="entry name" value="HD_3"/>
    <property type="match status" value="1"/>
</dbReference>
<dbReference type="FunFam" id="1.10.3210.10:FF:000035">
    <property type="entry name" value="HD family hydrolase"/>
    <property type="match status" value="1"/>
</dbReference>
<evidence type="ECO:0000256" key="3">
    <source>
        <dbReference type="ARBA" id="ARBA00001941"/>
    </source>
</evidence>
<dbReference type="GO" id="GO:0002953">
    <property type="term" value="F:5'-deoxynucleotidase activity"/>
    <property type="evidence" value="ECO:0007669"/>
    <property type="project" value="UniProtKB-EC"/>
</dbReference>
<evidence type="ECO:0000256" key="5">
    <source>
        <dbReference type="ARBA" id="ARBA00012964"/>
    </source>
</evidence>
<comment type="cofactor">
    <cofactor evidence="3">
        <name>Co(2+)</name>
        <dbReference type="ChEBI" id="CHEBI:48828"/>
    </cofactor>
</comment>
<evidence type="ECO:0000313" key="9">
    <source>
        <dbReference type="EMBL" id="BAY80805.1"/>
    </source>
</evidence>
<evidence type="ECO:0000256" key="7">
    <source>
        <dbReference type="ARBA" id="ARBA00022801"/>
    </source>
</evidence>
<dbReference type="OrthoDB" id="9796032at2"/>
<dbReference type="AlphaFoldDB" id="A0A1Z4LHT8"/>
<keyword evidence="7 9" id="KW-0378">Hydrolase</keyword>
<dbReference type="SUPFAM" id="SSF109604">
    <property type="entry name" value="HD-domain/PDEase-like"/>
    <property type="match status" value="1"/>
</dbReference>
<accession>A0A1Z4LHT8</accession>
<evidence type="ECO:0000256" key="2">
    <source>
        <dbReference type="ARBA" id="ARBA00001936"/>
    </source>
</evidence>
<protein>
    <recommendedName>
        <fullName evidence="5">5'-deoxynucleotidase</fullName>
        <ecNumber evidence="5">3.1.3.89</ecNumber>
    </recommendedName>
</protein>
<dbReference type="InterPro" id="IPR003607">
    <property type="entry name" value="HD/PDEase_dom"/>
</dbReference>
<evidence type="ECO:0000313" key="10">
    <source>
        <dbReference type="Proteomes" id="UP000218418"/>
    </source>
</evidence>
<organism evidence="9 10">
    <name type="scientific">Calothrix parasitica NIES-267</name>
    <dbReference type="NCBI Taxonomy" id="1973488"/>
    <lineage>
        <taxon>Bacteria</taxon>
        <taxon>Bacillati</taxon>
        <taxon>Cyanobacteriota</taxon>
        <taxon>Cyanophyceae</taxon>
        <taxon>Nostocales</taxon>
        <taxon>Calotrichaceae</taxon>
        <taxon>Calothrix</taxon>
    </lineage>
</organism>
<dbReference type="EMBL" id="AP018227">
    <property type="protein sequence ID" value="BAY80805.1"/>
    <property type="molecule type" value="Genomic_DNA"/>
</dbReference>
<sequence length="197" mass="22603">MKTKADLPINFLQGKDTLPIIEAYFEFVQLKQLYRQGWLHNGISLENCESVAEHSFCLALLALLFADEYSTELDTAQVVRMALIHDLGEIYAGDFTPTDNIDKKDKYNLEKQSVTKVLEKLPNGFKWIALWEEYEIGESAESQFVKQLDKLEMVLQASVYEHQGFADLSMFFTSVNKSLSSIELKLIFSKLKELRSC</sequence>
<dbReference type="GO" id="GO:0046872">
    <property type="term" value="F:metal ion binding"/>
    <property type="evidence" value="ECO:0007669"/>
    <property type="project" value="UniProtKB-KW"/>
</dbReference>
<keyword evidence="6" id="KW-0479">Metal-binding</keyword>
<dbReference type="PANTHER" id="PTHR11845">
    <property type="entry name" value="5'-DEOXYNUCLEOTIDASE HDDC2"/>
    <property type="match status" value="1"/>
</dbReference>
<dbReference type="Gene3D" id="1.10.3210.10">
    <property type="entry name" value="Hypothetical protein af1432"/>
    <property type="match status" value="1"/>
</dbReference>
<dbReference type="GO" id="GO:0005737">
    <property type="term" value="C:cytoplasm"/>
    <property type="evidence" value="ECO:0007669"/>
    <property type="project" value="TreeGrafter"/>
</dbReference>
<dbReference type="SMART" id="SM00471">
    <property type="entry name" value="HDc"/>
    <property type="match status" value="1"/>
</dbReference>
<reference evidence="9 10" key="1">
    <citation type="submission" date="2017-06" db="EMBL/GenBank/DDBJ databases">
        <title>Genome sequencing of cyanobaciteial culture collection at National Institute for Environmental Studies (NIES).</title>
        <authorList>
            <person name="Hirose Y."/>
            <person name="Shimura Y."/>
            <person name="Fujisawa T."/>
            <person name="Nakamura Y."/>
            <person name="Kawachi M."/>
        </authorList>
    </citation>
    <scope>NUCLEOTIDE SEQUENCE [LARGE SCALE GENOMIC DNA]</scope>
    <source>
        <strain evidence="9 10">NIES-267</strain>
    </source>
</reference>
<gene>
    <name evidence="9" type="ORF">NIES267_02700</name>
</gene>
<dbReference type="EC" id="3.1.3.89" evidence="5"/>
<evidence type="ECO:0000259" key="8">
    <source>
        <dbReference type="SMART" id="SM00471"/>
    </source>
</evidence>
<dbReference type="PANTHER" id="PTHR11845:SF13">
    <property type="entry name" value="5'-DEOXYNUCLEOTIDASE HDDC2"/>
    <property type="match status" value="1"/>
</dbReference>
<evidence type="ECO:0000256" key="6">
    <source>
        <dbReference type="ARBA" id="ARBA00022723"/>
    </source>
</evidence>
<keyword evidence="10" id="KW-1185">Reference proteome</keyword>
<dbReference type="InterPro" id="IPR006674">
    <property type="entry name" value="HD_domain"/>
</dbReference>